<evidence type="ECO:0000313" key="3">
    <source>
        <dbReference type="Proteomes" id="UP000202086"/>
    </source>
</evidence>
<feature type="region of interest" description="Disordered" evidence="1">
    <location>
        <begin position="1"/>
        <end position="36"/>
    </location>
</feature>
<feature type="compositionally biased region" description="Acidic residues" evidence="1">
    <location>
        <begin position="71"/>
        <end position="80"/>
    </location>
</feature>
<feature type="compositionally biased region" description="Basic and acidic residues" evidence="1">
    <location>
        <begin position="103"/>
        <end position="113"/>
    </location>
</feature>
<dbReference type="RefSeq" id="YP_008059589.1">
    <property type="nucleotide sequence ID" value="NC_021330.1"/>
</dbReference>
<feature type="region of interest" description="Disordered" evidence="1">
    <location>
        <begin position="68"/>
        <end position="179"/>
    </location>
</feature>
<feature type="compositionally biased region" description="Acidic residues" evidence="1">
    <location>
        <begin position="167"/>
        <end position="179"/>
    </location>
</feature>
<gene>
    <name evidence="2" type="primary">27</name>
    <name evidence="2" type="ORF">DNAM5_27</name>
</gene>
<name>R4TAE2_9CAUD</name>
<protein>
    <submittedName>
        <fullName evidence="2">Uncharacterized protein</fullName>
    </submittedName>
</protein>
<organism evidence="2 3">
    <name type="scientific">Haloarcula californiae tailed virus 1</name>
    <dbReference type="NCBI Taxonomy" id="1273746"/>
    <lineage>
        <taxon>Viruses</taxon>
        <taxon>Duplodnaviria</taxon>
        <taxon>Heunggongvirae</taxon>
        <taxon>Uroviricota</taxon>
        <taxon>Caudoviricetes</taxon>
        <taxon>Thumleimavirales</taxon>
        <taxon>Druskaviridae</taxon>
        <taxon>Hacavirus</taxon>
        <taxon>Hacavirus italiense</taxon>
        <taxon>Hacavirus HCTV1</taxon>
    </lineage>
</organism>
<dbReference type="GeneID" id="16193500"/>
<feature type="compositionally biased region" description="Acidic residues" evidence="1">
    <location>
        <begin position="114"/>
        <end position="124"/>
    </location>
</feature>
<dbReference type="EMBL" id="KC292029">
    <property type="protein sequence ID" value="AGM11890.1"/>
    <property type="molecule type" value="Genomic_DNA"/>
</dbReference>
<proteinExistence type="predicted"/>
<dbReference type="Proteomes" id="UP000202086">
    <property type="component" value="Segment"/>
</dbReference>
<evidence type="ECO:0000256" key="1">
    <source>
        <dbReference type="SAM" id="MobiDB-lite"/>
    </source>
</evidence>
<evidence type="ECO:0000313" key="2">
    <source>
        <dbReference type="EMBL" id="AGM11890.1"/>
    </source>
</evidence>
<feature type="compositionally biased region" description="Basic and acidic residues" evidence="1">
    <location>
        <begin position="133"/>
        <end position="166"/>
    </location>
</feature>
<sequence length="179" mass="20307">MDPQLESAVSRFIGKEDGDLPDAAADNDDVEDTPRDIEHEQIYYLLADAYPDKFEDAEHARELIHDALGIESEEKDEDPCWDGYEQQGMKEGDDGEPVPNCVPKDDGDEKGIDQEDANEEDDDFNPGNTPDNLDQHPHDEAEWQEDYNRDLQDKTCDHTDHRGRALDEEECPWCGGDEG</sequence>
<accession>R4TAE2</accession>
<keyword evidence="3" id="KW-1185">Reference proteome</keyword>
<dbReference type="OrthoDB" id="34609at10239"/>
<dbReference type="KEGG" id="vg:16193500"/>
<reference evidence="2 3" key="1">
    <citation type="submission" date="2012-12" db="EMBL/GenBank/DDBJ databases">
        <authorList>
            <person name="Sencilo A."/>
            <person name="Jacobs-Sera D."/>
            <person name="Russell D.A."/>
            <person name="Ko C."/>
            <person name="Atanasova N."/>
            <person name="Osterlund E."/>
            <person name="Oksanen H.M."/>
            <person name="Bamford D.H."/>
            <person name="Hatfull G.F."/>
            <person name="Roine E."/>
            <person name="Hendrix R.W."/>
        </authorList>
    </citation>
    <scope>NUCLEOTIDE SEQUENCE [LARGE SCALE GENOMIC DNA]</scope>
</reference>